<reference evidence="1" key="1">
    <citation type="submission" date="2021-02" db="EMBL/GenBank/DDBJ databases">
        <authorList>
            <person name="Nowell W R."/>
        </authorList>
    </citation>
    <scope>NUCLEOTIDE SEQUENCE</scope>
</reference>
<keyword evidence="2" id="KW-1185">Reference proteome</keyword>
<gene>
    <name evidence="1" type="ORF">XAT740_LOCUS59033</name>
</gene>
<accession>A0A816GFF3</accession>
<protein>
    <submittedName>
        <fullName evidence="1">Uncharacterized protein</fullName>
    </submittedName>
</protein>
<feature type="non-terminal residue" evidence="1">
    <location>
        <position position="32"/>
    </location>
</feature>
<organism evidence="1 2">
    <name type="scientific">Adineta ricciae</name>
    <name type="common">Rotifer</name>
    <dbReference type="NCBI Taxonomy" id="249248"/>
    <lineage>
        <taxon>Eukaryota</taxon>
        <taxon>Metazoa</taxon>
        <taxon>Spiralia</taxon>
        <taxon>Gnathifera</taxon>
        <taxon>Rotifera</taxon>
        <taxon>Eurotatoria</taxon>
        <taxon>Bdelloidea</taxon>
        <taxon>Adinetida</taxon>
        <taxon>Adinetidae</taxon>
        <taxon>Adineta</taxon>
    </lineage>
</organism>
<dbReference type="Proteomes" id="UP000663828">
    <property type="component" value="Unassembled WGS sequence"/>
</dbReference>
<proteinExistence type="predicted"/>
<comment type="caution">
    <text evidence="1">The sequence shown here is derived from an EMBL/GenBank/DDBJ whole genome shotgun (WGS) entry which is preliminary data.</text>
</comment>
<name>A0A816GFF3_ADIRI</name>
<evidence type="ECO:0000313" key="1">
    <source>
        <dbReference type="EMBL" id="CAF1672916.1"/>
    </source>
</evidence>
<dbReference type="EMBL" id="CAJNOR010013367">
    <property type="protein sequence ID" value="CAF1672916.1"/>
    <property type="molecule type" value="Genomic_DNA"/>
</dbReference>
<dbReference type="AlphaFoldDB" id="A0A816GFF3"/>
<evidence type="ECO:0000313" key="2">
    <source>
        <dbReference type="Proteomes" id="UP000663828"/>
    </source>
</evidence>
<sequence length="32" mass="3787">MTKPTLAQLQHEFDKRLKLYNGTNEVSDLWLP</sequence>